<keyword evidence="1" id="KW-0472">Membrane</keyword>
<proteinExistence type="predicted"/>
<organism evidence="2 3">
    <name type="scientific">Saccharothrix algeriensis</name>
    <dbReference type="NCBI Taxonomy" id="173560"/>
    <lineage>
        <taxon>Bacteria</taxon>
        <taxon>Bacillati</taxon>
        <taxon>Actinomycetota</taxon>
        <taxon>Actinomycetes</taxon>
        <taxon>Pseudonocardiales</taxon>
        <taxon>Pseudonocardiaceae</taxon>
        <taxon>Saccharothrix</taxon>
    </lineage>
</organism>
<dbReference type="RefSeq" id="WP_204842926.1">
    <property type="nucleotide sequence ID" value="NZ_JAFBCL010000001.1"/>
</dbReference>
<evidence type="ECO:0000313" key="2">
    <source>
        <dbReference type="EMBL" id="MBM7812118.1"/>
    </source>
</evidence>
<feature type="transmembrane region" description="Helical" evidence="1">
    <location>
        <begin position="355"/>
        <end position="379"/>
    </location>
</feature>
<reference evidence="2 3" key="1">
    <citation type="submission" date="2021-01" db="EMBL/GenBank/DDBJ databases">
        <title>Sequencing the genomes of 1000 actinobacteria strains.</title>
        <authorList>
            <person name="Klenk H.-P."/>
        </authorList>
    </citation>
    <scope>NUCLEOTIDE SEQUENCE [LARGE SCALE GENOMIC DNA]</scope>
    <source>
        <strain evidence="2 3">DSM 44581</strain>
    </source>
</reference>
<evidence type="ECO:0000256" key="1">
    <source>
        <dbReference type="SAM" id="Phobius"/>
    </source>
</evidence>
<name>A0ABS2S794_9PSEU</name>
<protein>
    <recommendedName>
        <fullName evidence="4">Glycosyltransferase RgtA/B/C/D-like domain-containing protein</fullName>
    </recommendedName>
</protein>
<feature type="transmembrane region" description="Helical" evidence="1">
    <location>
        <begin position="253"/>
        <end position="274"/>
    </location>
</feature>
<feature type="transmembrane region" description="Helical" evidence="1">
    <location>
        <begin position="167"/>
        <end position="190"/>
    </location>
</feature>
<feature type="transmembrane region" description="Helical" evidence="1">
    <location>
        <begin position="120"/>
        <end position="137"/>
    </location>
</feature>
<evidence type="ECO:0008006" key="4">
    <source>
        <dbReference type="Google" id="ProtNLM"/>
    </source>
</evidence>
<accession>A0ABS2S794</accession>
<dbReference type="Proteomes" id="UP001195724">
    <property type="component" value="Unassembled WGS sequence"/>
</dbReference>
<feature type="transmembrane region" description="Helical" evidence="1">
    <location>
        <begin position="26"/>
        <end position="44"/>
    </location>
</feature>
<feature type="transmembrane region" description="Helical" evidence="1">
    <location>
        <begin position="225"/>
        <end position="241"/>
    </location>
</feature>
<keyword evidence="1" id="KW-0812">Transmembrane</keyword>
<dbReference type="EMBL" id="JAFBCL010000001">
    <property type="protein sequence ID" value="MBM7812118.1"/>
    <property type="molecule type" value="Genomic_DNA"/>
</dbReference>
<comment type="caution">
    <text evidence="2">The sequence shown here is derived from an EMBL/GenBank/DDBJ whole genome shotgun (WGS) entry which is preliminary data.</text>
</comment>
<feature type="transmembrane region" description="Helical" evidence="1">
    <location>
        <begin position="399"/>
        <end position="418"/>
    </location>
</feature>
<evidence type="ECO:0000313" key="3">
    <source>
        <dbReference type="Proteomes" id="UP001195724"/>
    </source>
</evidence>
<keyword evidence="3" id="KW-1185">Reference proteome</keyword>
<feature type="transmembrane region" description="Helical" evidence="1">
    <location>
        <begin position="329"/>
        <end position="348"/>
    </location>
</feature>
<keyword evidence="1" id="KW-1133">Transmembrane helix</keyword>
<gene>
    <name evidence="2" type="ORF">JOE68_002983</name>
</gene>
<sequence>MITESLPARSAPAAPARPRWWRREPVLVVLLGFALAAAFNLPLIRHPRTTVAADLGDPLLQTWQLAWHRRFLTRGGDFWTANSFFPAQDAFAFSDSLLGYSPLALLFGDGPHAAVLRYNTAYLLACALAFIGAYFLVRQLGGNWQAAALAGAAAAWAPWRLAHGGHLNVLSTGGIALALFALARGHGYALRPGARPRAARPGWVLAGWLIGAWQITLGFAVGIPFFYLMAGVGAVVCLFLLRRRGESGRRVVLANAVGGAVFLAVTALMAVPYLRVVERYGFTRPWSEVSALSAPPAGLLAVPGSSWLWGGSALDDQAGLSPVAPWENLLFPGLALLVTAFVGLFVSAWPVRVRVVLAVAAVAVTVPALGAGVLGGAYTYRPLWEFLPGWDALRAPGRLVLWTVLLLSLLAAGAVTGLGRRVGGRRRAPVAAALVVPAAFTLLEGLPVRPHPRVPDVPPGLAEVFEQVRVPMVVVPMDLAAEFRHLLWSTRGWPTLANGNSGNFPPAHAELVEATKRFPDSHSIDVLDRHGIRALVVVKSAAAGTPWASTTARPTTGYPLTRTETGDVVLFTVK</sequence>